<dbReference type="SUPFAM" id="SSF46689">
    <property type="entry name" value="Homeodomain-like"/>
    <property type="match status" value="1"/>
</dbReference>
<evidence type="ECO:0000256" key="4">
    <source>
        <dbReference type="PROSITE-ProRule" id="PRU00335"/>
    </source>
</evidence>
<proteinExistence type="predicted"/>
<dbReference type="PANTHER" id="PTHR30055:SF234">
    <property type="entry name" value="HTH-TYPE TRANSCRIPTIONAL REGULATOR BETI"/>
    <property type="match status" value="1"/>
</dbReference>
<dbReference type="PROSITE" id="PS50977">
    <property type="entry name" value="HTH_TETR_2"/>
    <property type="match status" value="1"/>
</dbReference>
<feature type="DNA-binding region" description="H-T-H motif" evidence="4">
    <location>
        <begin position="41"/>
        <end position="60"/>
    </location>
</feature>
<sequence>MRAASADSGEVPGLRADAAHNRNRIVEVARTLFAERGIDVPMATIARHARVGVATLYRRFPTRESLITEAFADQFAACLSVVDEALADPDPWRGFCSVIEKICAVQTVDRCFVPAFVTAFPDAVDIERGRERAMWGFAELTRRAKQSGHLRADFATDDLTLLLMATRGITADSPERTLAASRRLVAYLLNSVRADHADPNEPLPPSVPLSVHDLLRSPR</sequence>
<feature type="region of interest" description="Disordered" evidence="5">
    <location>
        <begin position="198"/>
        <end position="219"/>
    </location>
</feature>
<evidence type="ECO:0000256" key="2">
    <source>
        <dbReference type="ARBA" id="ARBA00023125"/>
    </source>
</evidence>
<dbReference type="Proteomes" id="UP000184501">
    <property type="component" value="Unassembled WGS sequence"/>
</dbReference>
<evidence type="ECO:0000259" key="6">
    <source>
        <dbReference type="PROSITE" id="PS50977"/>
    </source>
</evidence>
<name>A0A1M5CIX8_STRHI</name>
<reference evidence="7 8" key="1">
    <citation type="submission" date="2016-11" db="EMBL/GenBank/DDBJ databases">
        <authorList>
            <person name="Jaros S."/>
            <person name="Januszkiewicz K."/>
            <person name="Wedrychowicz H."/>
        </authorList>
    </citation>
    <scope>NUCLEOTIDE SEQUENCE [LARGE SCALE GENOMIC DNA]</scope>
    <source>
        <strain evidence="7 8">DSM 44523</strain>
    </source>
</reference>
<dbReference type="InterPro" id="IPR001647">
    <property type="entry name" value="HTH_TetR"/>
</dbReference>
<dbReference type="PRINTS" id="PR00455">
    <property type="entry name" value="HTHTETR"/>
</dbReference>
<protein>
    <submittedName>
        <fullName evidence="7">Transcriptional regulator, TetR family</fullName>
    </submittedName>
</protein>
<dbReference type="InterPro" id="IPR050109">
    <property type="entry name" value="HTH-type_TetR-like_transc_reg"/>
</dbReference>
<keyword evidence="3" id="KW-0804">Transcription</keyword>
<dbReference type="GO" id="GO:0003700">
    <property type="term" value="F:DNA-binding transcription factor activity"/>
    <property type="evidence" value="ECO:0007669"/>
    <property type="project" value="TreeGrafter"/>
</dbReference>
<evidence type="ECO:0000256" key="5">
    <source>
        <dbReference type="SAM" id="MobiDB-lite"/>
    </source>
</evidence>
<dbReference type="InterPro" id="IPR009057">
    <property type="entry name" value="Homeodomain-like_sf"/>
</dbReference>
<dbReference type="EMBL" id="FQVN01000004">
    <property type="protein sequence ID" value="SHF54703.1"/>
    <property type="molecule type" value="Genomic_DNA"/>
</dbReference>
<dbReference type="Gene3D" id="1.10.357.10">
    <property type="entry name" value="Tetracycline Repressor, domain 2"/>
    <property type="match status" value="1"/>
</dbReference>
<dbReference type="PANTHER" id="PTHR30055">
    <property type="entry name" value="HTH-TYPE TRANSCRIPTIONAL REGULATOR RUTR"/>
    <property type="match status" value="1"/>
</dbReference>
<dbReference type="GO" id="GO:0000976">
    <property type="term" value="F:transcription cis-regulatory region binding"/>
    <property type="evidence" value="ECO:0007669"/>
    <property type="project" value="TreeGrafter"/>
</dbReference>
<dbReference type="SUPFAM" id="SSF48498">
    <property type="entry name" value="Tetracyclin repressor-like, C-terminal domain"/>
    <property type="match status" value="1"/>
</dbReference>
<keyword evidence="8" id="KW-1185">Reference proteome</keyword>
<evidence type="ECO:0000313" key="8">
    <source>
        <dbReference type="Proteomes" id="UP000184501"/>
    </source>
</evidence>
<keyword evidence="2 4" id="KW-0238">DNA-binding</keyword>
<accession>A0A1M5CIX8</accession>
<evidence type="ECO:0000256" key="1">
    <source>
        <dbReference type="ARBA" id="ARBA00023015"/>
    </source>
</evidence>
<evidence type="ECO:0000256" key="3">
    <source>
        <dbReference type="ARBA" id="ARBA00023163"/>
    </source>
</evidence>
<evidence type="ECO:0000313" key="7">
    <source>
        <dbReference type="EMBL" id="SHF54703.1"/>
    </source>
</evidence>
<dbReference type="InterPro" id="IPR036271">
    <property type="entry name" value="Tet_transcr_reg_TetR-rel_C_sf"/>
</dbReference>
<gene>
    <name evidence="7" type="ORF">SAMN05444320_10448</name>
</gene>
<dbReference type="Pfam" id="PF00440">
    <property type="entry name" value="TetR_N"/>
    <property type="match status" value="1"/>
</dbReference>
<dbReference type="AlphaFoldDB" id="A0A1M5CIX8"/>
<keyword evidence="1" id="KW-0805">Transcription regulation</keyword>
<organism evidence="7 8">
    <name type="scientific">Streptoalloteichus hindustanus</name>
    <dbReference type="NCBI Taxonomy" id="2017"/>
    <lineage>
        <taxon>Bacteria</taxon>
        <taxon>Bacillati</taxon>
        <taxon>Actinomycetota</taxon>
        <taxon>Actinomycetes</taxon>
        <taxon>Pseudonocardiales</taxon>
        <taxon>Pseudonocardiaceae</taxon>
        <taxon>Streptoalloteichus</taxon>
    </lineage>
</organism>
<dbReference type="STRING" id="2017.SAMN05444320_10448"/>
<feature type="domain" description="HTH tetR-type" evidence="6">
    <location>
        <begin position="19"/>
        <end position="78"/>
    </location>
</feature>